<evidence type="ECO:0000313" key="2">
    <source>
        <dbReference type="Proteomes" id="UP000830395"/>
    </source>
</evidence>
<accession>A0ACC5ZMV6</accession>
<reference evidence="1" key="1">
    <citation type="submission" date="2020-02" db="EMBL/GenBank/DDBJ databases">
        <title>Genome sequencing of the panga catfish, Pangasius djambal.</title>
        <authorList>
            <person name="Wen M."/>
            <person name="Zahm M."/>
            <person name="Roques C."/>
            <person name="Cabau C."/>
            <person name="Klopp C."/>
            <person name="Donnadieu C."/>
            <person name="Jouanno E."/>
            <person name="Avarre J.-C."/>
            <person name="Campet M."/>
            <person name="Ha T."/>
            <person name="Dugue R."/>
            <person name="Lampietro C."/>
            <person name="Louis A."/>
            <person name="Herpin A."/>
            <person name="Echchiki A."/>
            <person name="Berthelot C."/>
            <person name="Parey E."/>
            <person name="Roest-Crollius H."/>
            <person name="Braasch I."/>
            <person name="Postlethwait J.H."/>
            <person name="Bobe J."/>
            <person name="Montfort J."/>
            <person name="Bouchez O."/>
            <person name="Begum T."/>
            <person name="Schartl M."/>
            <person name="Gustiano R."/>
            <person name="Guiguen Y."/>
        </authorList>
    </citation>
    <scope>NUCLEOTIDE SEQUENCE</scope>
    <source>
        <strain evidence="1">Pdj_M5554</strain>
    </source>
</reference>
<keyword evidence="2" id="KW-1185">Reference proteome</keyword>
<gene>
    <name evidence="1" type="ORF">PDJAM_G00177100</name>
</gene>
<comment type="caution">
    <text evidence="1">The sequence shown here is derived from an EMBL/GenBank/DDBJ whole genome shotgun (WGS) entry which is preliminary data.</text>
</comment>
<sequence length="1020" mass="112572">MAAMAPALTDTPADTHRIRLKLAPSSSAINPSAVEENGATGRVLVPTNGAVKRKTSSDKDEHLSCTAGTFNKEESGRDLGKIQQLVTSYRCSDETLKLQNVFDILPGFLQGKHHTLELSEEQLKSIMNAGNASGLPSLQQSVSVNVNGMARKFTKASKDSSSVTMNGGKHGQSALPLAHGGSTGNGPVRDSAEQHQCPRGIPRERPNNRDIPESPAPFRPPSQERNVSDRLSSLSAEVLLPPPSALHSLGSLGGDLHHRSQQVESRQLEIEGRLWRLRKRLQVVQAKQVERHVQQQLGGLLHSTLGPRDGRVHRERAEASRFLRGGLAPAELERLSLSCSTNLRAAESAFDSDVTESSSGGETDVEEDELARADVEQRHISLWRRAEGRYAVERSSIISHWNWLQAHVSDLEYRIRQHTDIYRHVRASKGAVVLGESSVCETAAENRSGVSRTESLTCPQMPDAEGTDGSVSTLSVSMETNLRKSYPSVRHVNGVINSLRCGSPAVSEAEQQRLSAADSSCVAARTRPLISCRRRRLIRPCTLPLLNNKAQTGRWCGCDVSGQCVMCCSHPAAPSHTLYQRPLLDRLAQLDPCVHPVLSFTDDVGMGLHLQRVMKCHWQGRPLDKIKPIRKLSLKHSKFSPSSRLIEPSSSSSSSCSKDKLKLTSSLLSTVRLSHHRVRSEKLYRHQQSDSESRQLYRAERSHTRKRAREHSLERDNVSKVYMEVASPSSSLTTPTLSPVVRQLSSSESPTQPCSLTTTPQAQRKRRVESSFDINNIVIPMSVAATTRVEKLQYKEILTPSWREVNITANHISEEDDAVEIEDLSDAAFSQLHLPYEDQERSRWSWTSSSVAKRRGSRSYKSVDGRSTPLLGGTNPSTPQPSSPDPSHFPLLQDYSSAPSPSPSSPASPELLTPSLTHTPASRDSHRLLSNEDTRCSTPDTSYDETPVQPWEHRTFPLDADPAQDHEQHVCPSSERTFRTARRISGCRSGSRSECEGEPPSPLAEDTGRHRSNSHRHTHC</sequence>
<evidence type="ECO:0000313" key="1">
    <source>
        <dbReference type="EMBL" id="MCJ8749503.1"/>
    </source>
</evidence>
<name>A0ACC5ZMV6_9TELE</name>
<proteinExistence type="predicted"/>
<protein>
    <submittedName>
        <fullName evidence="1">Uncharacterized protein</fullName>
    </submittedName>
</protein>
<dbReference type="EMBL" id="CM041003">
    <property type="protein sequence ID" value="MCJ8749503.1"/>
    <property type="molecule type" value="Genomic_DNA"/>
</dbReference>
<dbReference type="Proteomes" id="UP000830395">
    <property type="component" value="Chromosome 29"/>
</dbReference>
<organism evidence="1 2">
    <name type="scientific">Pangasius djambal</name>
    <dbReference type="NCBI Taxonomy" id="1691987"/>
    <lineage>
        <taxon>Eukaryota</taxon>
        <taxon>Metazoa</taxon>
        <taxon>Chordata</taxon>
        <taxon>Craniata</taxon>
        <taxon>Vertebrata</taxon>
        <taxon>Euteleostomi</taxon>
        <taxon>Actinopterygii</taxon>
        <taxon>Neopterygii</taxon>
        <taxon>Teleostei</taxon>
        <taxon>Ostariophysi</taxon>
        <taxon>Siluriformes</taxon>
        <taxon>Pangasiidae</taxon>
        <taxon>Pangasius</taxon>
    </lineage>
</organism>